<name>A0A7C8HFW8_9FIRM</name>
<dbReference type="RefSeq" id="WP_158739576.1">
    <property type="nucleotide sequence ID" value="NZ_JAFBEP010000005.1"/>
</dbReference>
<keyword evidence="1" id="KW-0472">Membrane</keyword>
<evidence type="ECO:0000313" key="2">
    <source>
        <dbReference type="EMBL" id="KAE9636325.1"/>
    </source>
</evidence>
<keyword evidence="1" id="KW-0812">Transmembrane</keyword>
<reference evidence="2 3" key="1">
    <citation type="submission" date="2019-12" db="EMBL/GenBank/DDBJ databases">
        <title>Defluviitalea raffinosedens, isolated from a biogas fermenter, genome sequencing and characterization.</title>
        <authorList>
            <person name="Rettenmaier R."/>
            <person name="Schneider M."/>
            <person name="Neuhaus K."/>
            <person name="Liebl W."/>
            <person name="Zverlov V."/>
        </authorList>
    </citation>
    <scope>NUCLEOTIDE SEQUENCE [LARGE SCALE GENOMIC DNA]</scope>
    <source>
        <strain evidence="2 3">249c-K6</strain>
    </source>
</reference>
<feature type="transmembrane region" description="Helical" evidence="1">
    <location>
        <begin position="20"/>
        <end position="39"/>
    </location>
</feature>
<protein>
    <submittedName>
        <fullName evidence="2">Uncharacterized protein</fullName>
    </submittedName>
</protein>
<keyword evidence="1" id="KW-1133">Transmembrane helix</keyword>
<dbReference type="OrthoDB" id="1925387at2"/>
<evidence type="ECO:0000313" key="3">
    <source>
        <dbReference type="Proteomes" id="UP000483018"/>
    </source>
</evidence>
<dbReference type="EMBL" id="WSLF01000002">
    <property type="protein sequence ID" value="KAE9636325.1"/>
    <property type="molecule type" value="Genomic_DNA"/>
</dbReference>
<accession>A0A7C8HFW8</accession>
<dbReference type="Proteomes" id="UP000483018">
    <property type="component" value="Unassembled WGS sequence"/>
</dbReference>
<proteinExistence type="predicted"/>
<comment type="caution">
    <text evidence="2">The sequence shown here is derived from an EMBL/GenBank/DDBJ whole genome shotgun (WGS) entry which is preliminary data.</text>
</comment>
<organism evidence="2 3">
    <name type="scientific">Defluviitalea raffinosedens</name>
    <dbReference type="NCBI Taxonomy" id="1450156"/>
    <lineage>
        <taxon>Bacteria</taxon>
        <taxon>Bacillati</taxon>
        <taxon>Bacillota</taxon>
        <taxon>Clostridia</taxon>
        <taxon>Lachnospirales</taxon>
        <taxon>Defluviitaleaceae</taxon>
        <taxon>Defluviitalea</taxon>
    </lineage>
</organism>
<gene>
    <name evidence="2" type="ORF">GND95_04180</name>
</gene>
<keyword evidence="3" id="KW-1185">Reference proteome</keyword>
<sequence>MQTFKDLTFKKRVEHIFYYYKWHMLAAVMMLVFMTNLIVTISQKDKNTPLLTISIQGNPQNYDQITAWEEEITSKIAAPDTEQKVRVDYYPIRLENEDQISAAHTQKFAVLLAAGDLDVVCLDEELFLAQAAKGYYHPLDQLPELSDVLDKIETRAVKSKTDDDSSEHIYGIWAKDLEALEQLGENTENKVIGIIRNSKRLSYSIDFIKLILQE</sequence>
<evidence type="ECO:0000256" key="1">
    <source>
        <dbReference type="SAM" id="Phobius"/>
    </source>
</evidence>
<dbReference type="AlphaFoldDB" id="A0A7C8HFW8"/>